<proteinExistence type="predicted"/>
<dbReference type="AlphaFoldDB" id="Q0APR9"/>
<dbReference type="Proteomes" id="UP000001964">
    <property type="component" value="Chromosome"/>
</dbReference>
<dbReference type="eggNOG" id="COG1664">
    <property type="taxonomic scope" value="Bacteria"/>
</dbReference>
<evidence type="ECO:0008006" key="4">
    <source>
        <dbReference type="Google" id="ProtNLM"/>
    </source>
</evidence>
<feature type="signal peptide" evidence="1">
    <location>
        <begin position="1"/>
        <end position="17"/>
    </location>
</feature>
<dbReference type="EMBL" id="CP000449">
    <property type="protein sequence ID" value="ABI65718.1"/>
    <property type="molecule type" value="Genomic_DNA"/>
</dbReference>
<reference evidence="2 3" key="1">
    <citation type="submission" date="2006-08" db="EMBL/GenBank/DDBJ databases">
        <title>Complete sequence of Maricaulis maris MCS10.</title>
        <authorList>
            <consortium name="US DOE Joint Genome Institute"/>
            <person name="Copeland A."/>
            <person name="Lucas S."/>
            <person name="Lapidus A."/>
            <person name="Barry K."/>
            <person name="Detter J.C."/>
            <person name="Glavina del Rio T."/>
            <person name="Hammon N."/>
            <person name="Israni S."/>
            <person name="Dalin E."/>
            <person name="Tice H."/>
            <person name="Pitluck S."/>
            <person name="Saunders E."/>
            <person name="Brettin T."/>
            <person name="Bruce D."/>
            <person name="Han C."/>
            <person name="Tapia R."/>
            <person name="Gilna P."/>
            <person name="Schmutz J."/>
            <person name="Larimer F."/>
            <person name="Land M."/>
            <person name="Hauser L."/>
            <person name="Kyrpides N."/>
            <person name="Mikhailova N."/>
            <person name="Viollier P."/>
            <person name="Stephens C."/>
            <person name="Richardson P."/>
        </authorList>
    </citation>
    <scope>NUCLEOTIDE SEQUENCE [LARGE SCALE GENOMIC DNA]</scope>
    <source>
        <strain evidence="2 3">MCS10</strain>
    </source>
</reference>
<accession>Q0APR9</accession>
<evidence type="ECO:0000313" key="2">
    <source>
        <dbReference type="EMBL" id="ABI65718.1"/>
    </source>
</evidence>
<keyword evidence="1" id="KW-0732">Signal</keyword>
<evidence type="ECO:0000313" key="3">
    <source>
        <dbReference type="Proteomes" id="UP000001964"/>
    </source>
</evidence>
<dbReference type="PROSITE" id="PS51257">
    <property type="entry name" value="PROKAR_LIPOPROTEIN"/>
    <property type="match status" value="1"/>
</dbReference>
<dbReference type="OrthoDB" id="7627852at2"/>
<dbReference type="KEGG" id="mmr:Mmar10_1426"/>
<protein>
    <recommendedName>
        <fullName evidence="4">Polymer-forming protein</fullName>
    </recommendedName>
</protein>
<name>Q0APR9_MARMM</name>
<evidence type="ECO:0000256" key="1">
    <source>
        <dbReference type="SAM" id="SignalP"/>
    </source>
</evidence>
<dbReference type="RefSeq" id="WP_011643365.1">
    <property type="nucleotide sequence ID" value="NC_008347.1"/>
</dbReference>
<keyword evidence="3" id="KW-1185">Reference proteome</keyword>
<gene>
    <name evidence="2" type="ordered locus">Mmar10_1426</name>
</gene>
<sequence length="220" mass="22549" precursor="true">MLTRSLLCATAAFALSACTYSVSGHGDNRSVESAGLVASRDVDVPGDAEFSGMFVGADGDVGGDLDLAGASVRSSAHVGGNLTAAGGRVRFTGEVAGDAEIDAGTGYVDAIIRGDAVIAAGRITLDGRIDGALEMDGGRMILRADIAGPVQIRGQGRDDSRNGRVDLAGRLRQGGLICAAEVNIRRAARIEGDLRIISDNRPDGVGFTFEALAGRDCDRV</sequence>
<dbReference type="HOGENOM" id="CLU_1254699_0_0_5"/>
<feature type="chain" id="PRO_5004168325" description="Polymer-forming protein" evidence="1">
    <location>
        <begin position="18"/>
        <end position="220"/>
    </location>
</feature>
<organism evidence="2 3">
    <name type="scientific">Maricaulis maris (strain MCS10)</name>
    <name type="common">Caulobacter maris</name>
    <dbReference type="NCBI Taxonomy" id="394221"/>
    <lineage>
        <taxon>Bacteria</taxon>
        <taxon>Pseudomonadati</taxon>
        <taxon>Pseudomonadota</taxon>
        <taxon>Alphaproteobacteria</taxon>
        <taxon>Maricaulales</taxon>
        <taxon>Maricaulaceae</taxon>
        <taxon>Maricaulis</taxon>
    </lineage>
</organism>